<protein>
    <recommendedName>
        <fullName evidence="2">DUF7924 domain-containing protein</fullName>
    </recommendedName>
</protein>
<evidence type="ECO:0000256" key="1">
    <source>
        <dbReference type="SAM" id="MobiDB-lite"/>
    </source>
</evidence>
<accession>A0ABP0BSQ0</accession>
<reference evidence="3 4" key="1">
    <citation type="submission" date="2024-01" db="EMBL/GenBank/DDBJ databases">
        <authorList>
            <person name="Allen C."/>
            <person name="Tagirdzhanova G."/>
        </authorList>
    </citation>
    <scope>NUCLEOTIDE SEQUENCE [LARGE SCALE GENOMIC DNA]</scope>
</reference>
<feature type="region of interest" description="Disordered" evidence="1">
    <location>
        <begin position="33"/>
        <end position="52"/>
    </location>
</feature>
<feature type="compositionally biased region" description="Basic and acidic residues" evidence="1">
    <location>
        <begin position="1"/>
        <end position="11"/>
    </location>
</feature>
<dbReference type="Pfam" id="PF25545">
    <property type="entry name" value="DUF7924"/>
    <property type="match status" value="1"/>
</dbReference>
<feature type="region of interest" description="Disordered" evidence="1">
    <location>
        <begin position="1"/>
        <end position="23"/>
    </location>
</feature>
<dbReference type="InterPro" id="IPR057684">
    <property type="entry name" value="DUF7924"/>
</dbReference>
<name>A0ABP0BSQ0_9PEZI</name>
<sequence>MDMSKDNDGFVRPHTPRSSISMPVMAPSLLSLVAGSEPGGSSAASGSGSRISVEDPDYRDILALNNIHMRPACEPLPELVSSLVQRVRRDRDSPGPSVEEIRKDSPFEELFQGTAEPKVQEYLTKRVFPEPGPSDNLEWSARVPMSRDVVPFAKGDLPVPKFSVPVPDLMYGYNRTKAFPAPHHQAHLIQAKKEVRATNEYNTLIYPFFVIEFKGANGNLWVAGNQCLGGAATCVSMAERLNRQLRACKCTKGTAVEASLDSSAFSIAMNGSEARLYISWKHDELNYYMTDVESYLLRRPDDYIMFRKMVLNIIDWGKNERLSSVKTSLDSLLDEARKRTSEAAKSRKMPSAGPSSSPPTVKKARSTSGSSAASLPRPSSEAGDGQGIQWHWDESRSQYYTANADGSRIYMNASGQVQGPAQHK</sequence>
<dbReference type="EMBL" id="CAWUHD010000046">
    <property type="protein sequence ID" value="CAK7222712.1"/>
    <property type="molecule type" value="Genomic_DNA"/>
</dbReference>
<evidence type="ECO:0000313" key="3">
    <source>
        <dbReference type="EMBL" id="CAK7222712.1"/>
    </source>
</evidence>
<feature type="region of interest" description="Disordered" evidence="1">
    <location>
        <begin position="338"/>
        <end position="388"/>
    </location>
</feature>
<feature type="domain" description="DUF7924" evidence="2">
    <location>
        <begin position="139"/>
        <end position="327"/>
    </location>
</feature>
<organism evidence="3 4">
    <name type="scientific">Sporothrix eucalyptigena</name>
    <dbReference type="NCBI Taxonomy" id="1812306"/>
    <lineage>
        <taxon>Eukaryota</taxon>
        <taxon>Fungi</taxon>
        <taxon>Dikarya</taxon>
        <taxon>Ascomycota</taxon>
        <taxon>Pezizomycotina</taxon>
        <taxon>Sordariomycetes</taxon>
        <taxon>Sordariomycetidae</taxon>
        <taxon>Ophiostomatales</taxon>
        <taxon>Ophiostomataceae</taxon>
        <taxon>Sporothrix</taxon>
    </lineage>
</organism>
<feature type="compositionally biased region" description="Low complexity" evidence="1">
    <location>
        <begin position="34"/>
        <end position="49"/>
    </location>
</feature>
<dbReference type="PANTHER" id="PTHR42470:SF1">
    <property type="entry name" value="VAST DOMAIN-CONTAINING PROTEIN"/>
    <property type="match status" value="1"/>
</dbReference>
<keyword evidence="4" id="KW-1185">Reference proteome</keyword>
<gene>
    <name evidence="3" type="ORF">SEUCBS140593_004991</name>
</gene>
<dbReference type="PANTHER" id="PTHR42470">
    <property type="entry name" value="VAST DOMAIN-CONTAINING PROTEIN"/>
    <property type="match status" value="1"/>
</dbReference>
<proteinExistence type="predicted"/>
<comment type="caution">
    <text evidence="3">The sequence shown here is derived from an EMBL/GenBank/DDBJ whole genome shotgun (WGS) entry which is preliminary data.</text>
</comment>
<evidence type="ECO:0000259" key="2">
    <source>
        <dbReference type="Pfam" id="PF25545"/>
    </source>
</evidence>
<evidence type="ECO:0000313" key="4">
    <source>
        <dbReference type="Proteomes" id="UP001642482"/>
    </source>
</evidence>
<dbReference type="Proteomes" id="UP001642482">
    <property type="component" value="Unassembled WGS sequence"/>
</dbReference>